<feature type="region of interest" description="Disordered" evidence="3">
    <location>
        <begin position="66"/>
        <end position="97"/>
    </location>
</feature>
<feature type="domain" description="Laminin G" evidence="5">
    <location>
        <begin position="534"/>
        <end position="713"/>
    </location>
</feature>
<dbReference type="PROSITE" id="PS01186">
    <property type="entry name" value="EGF_2"/>
    <property type="match status" value="1"/>
</dbReference>
<feature type="domain" description="Laminin G" evidence="5">
    <location>
        <begin position="1436"/>
        <end position="1627"/>
    </location>
</feature>
<feature type="region of interest" description="Disordered" evidence="3">
    <location>
        <begin position="1"/>
        <end position="21"/>
    </location>
</feature>
<accession>A0A433TUD4</accession>
<keyword evidence="1 2" id="KW-1015">Disulfide bond</keyword>
<dbReference type="PROSITE" id="PS50026">
    <property type="entry name" value="EGF_3"/>
    <property type="match status" value="3"/>
</dbReference>
<feature type="compositionally biased region" description="Basic residues" evidence="3">
    <location>
        <begin position="12"/>
        <end position="21"/>
    </location>
</feature>
<feature type="disulfide bond" evidence="2">
    <location>
        <begin position="1402"/>
        <end position="1419"/>
    </location>
</feature>
<feature type="domain" description="Laminin G" evidence="5">
    <location>
        <begin position="961"/>
        <end position="1155"/>
    </location>
</feature>
<evidence type="ECO:0000256" key="2">
    <source>
        <dbReference type="PROSITE-ProRule" id="PRU00076"/>
    </source>
</evidence>
<dbReference type="CDD" id="cd00054">
    <property type="entry name" value="EGF_CA"/>
    <property type="match status" value="2"/>
</dbReference>
<feature type="compositionally biased region" description="Low complexity" evidence="3">
    <location>
        <begin position="1976"/>
        <end position="1988"/>
    </location>
</feature>
<feature type="compositionally biased region" description="Polar residues" evidence="3">
    <location>
        <begin position="1775"/>
        <end position="1793"/>
    </location>
</feature>
<evidence type="ECO:0000256" key="4">
    <source>
        <dbReference type="SAM" id="Phobius"/>
    </source>
</evidence>
<feature type="region of interest" description="Disordered" evidence="3">
    <location>
        <begin position="1888"/>
        <end position="1927"/>
    </location>
</feature>
<dbReference type="OrthoDB" id="5813223at2759"/>
<feature type="domain" description="EGF-like" evidence="6">
    <location>
        <begin position="715"/>
        <end position="753"/>
    </location>
</feature>
<feature type="domain" description="Laminin G" evidence="5">
    <location>
        <begin position="114"/>
        <end position="303"/>
    </location>
</feature>
<sequence>MSGMANQVVLQGRKRGRRHKPHTMSFLRTTQTTLFITPAKAVSFLLLNVLLAASPVPTLSQELAKTPQDGFSKGQGPYPTTITSTTTANKDAPRHQNDFPKVENAVTLEDYENTWTFSQPGVSYLAFSPAMRGDQAQHYSLAFRTRRPHGLLFQQHVPDLVDSAFASVLTRYQLFVELRQGSLRAGFIMNQYEDFIKTGKALNNDAWHTVELVVDVKQRELRISLDGHRSRETLKAYTWGNAEEILLWNHLKPLVSLGDSRMGDSSQNFQPFVGCLRAIEYATPEGYLSRPSFETREGVTNGCLDRCQSDRSCGPGRCINLYTPEVRCDCYGTDLEGPRCDLQALTSITLRGYEWVNYELYDKETGRLFTDNMRISLNFKTERGSGVLLYAVGGSPFHNHVTVSIHSGAVHVSVSFQEDDLAFSLGIGLDDGRWHNLTVHHHQDRVTVYLDGLPTEKRVSRGDHYLSLDSGIYIGGGNNFVQTKGLPVTQNFVGCLRNVYINEVSVLYELAQGNSRSVYNGGEKPRYGCHSVAEVPISFPRSSSLLRWSSRERKKTLTVEFKVRTFHQNAIVMSMELVSRQNPRSDLNFGSIQLWIIDQYPVLQLIPFASEEHTKQNMTVDLIISDGQLHDIQVTLNNSEVKLQVDGATVHSRRYYRVLESKGNVILGYSLGLKDRRYGFVGCMQGIQIQGQRLDAIAVVESDDAVGLVLDGCQLVDHCSRNNICEHGSTCLSDWDGIHCVCREDHYEGKACHFAKYASSCEEYYRMGYRTSGVYLIDVDGSGPLDHTYVQCEMEGHMRHGRGRRGAIQAGVTRVEHNFEANTTVRAPWLPALQYNLKYRDMSRAHLVKLTEISSHCEQYLEYGCQNAPLWLSHKTWFRSTTGKVVDYIGSSQKSGTCTCPPDTHCGGENCYCDLNRDSYLSDRGYNRDRKHLPLVEMTFIQTRPAGIAHMTLGPLKCWGSATQSAEESVTITQPGNFLKLHPWLNGDLRLNFKTHSVHSVLLYQAPDHRPQKSGPQTDAFYVIIDSDYSIIVYFLKGTNLIRRRVQAPSPLSEGNWHSLVLEWDFYNMRISLDSTRVLLELPDGFWSSSVGEHSDQEGKSLYLGGLPVGVPVGELELQGMQGFTGCLYGLMYNGSPVDLPSLLDVNALEISKGCMSSCWPNPCQNGGICQENWVSFTCQCSNPWAHMGKRCEIDITKDGVTFSGLPGSSLQFDLINKQPEALSATVVLGFRTLESEALLLYMHDQFGNFVQLELSDARTITISFNNLDRIVREMLSTDEPLNDGEWKQVVAENYHNFTRLIVESHSRVIEIRRGRLQTYKLNPYTNSDLQTVIIDRPSTPFINAYVGGVKRGASTTSALSGCLRGLRVGNFVFPLQDSASSLKNGTLVTPVCEKGCQKMACHNNGFCVEKWKNGQFQCNCDKSGFSGQRCEIEPSVLVKGNTVVHHTFQLPRAERYSSSERFSFRFKADRRRPEARNKEIVLIYISSSKDNDYVMIKFLQNGHMQLETNQGTSTFRMNVNVQFEDGLPHDFSYIRDGSNMHVKVDGVEEVGINYPDYPLNFIDSIYIGGYITDSLAFLNLANFSGCISNTAFVPKAGENSRTLHTLRDLYIEKEGISVLGDATSVCSTSQDYLPTSIAPPISAHITPGSFMEATMPPWTDRELQVVTLSAVPTPKQGFTSAPLTPHTTSTKGSGNGTYPVLFNTSQEPVGDITIIIAVVVVALLLIISLCLILVLVRMRKRRGDYLVKKEKDGADGTMDSTGKEADMELRQPLNNHHTNLGASSCSNRSSPDPKSPTYGPHTATLRRVIHPPTVPNDHLAKLDEFSMISVALGPRVPKEDAHPPDEAKKRYGEGSYPLADGEMEFISPIYNARKQRPASSISEVLEEMERRQTPLSNGSLERPGRLHGEGELEWDSQADASAPMRNEDEAMLRSPLLPIIPDDLEESRFSSFSGHQSSSLAGDSSYQKCMGPLESSSSPAGSSQMNSTAECNGDSGYEAESRREATEDDITPETLADEIADLHFRPPKLYSFMVPDLRVDDLANSHANDIHSPGGIFTAQSHDGGFVDNSFSGGIFNENSLGRMPFKGSDSSGLLMEESPDLSRMSARERLLQEGTEV</sequence>
<dbReference type="Gene3D" id="2.60.120.200">
    <property type="match status" value="6"/>
</dbReference>
<evidence type="ECO:0000313" key="7">
    <source>
        <dbReference type="EMBL" id="RUS85171.1"/>
    </source>
</evidence>
<evidence type="ECO:0000259" key="6">
    <source>
        <dbReference type="PROSITE" id="PS50026"/>
    </source>
</evidence>
<protein>
    <recommendedName>
        <fullName evidence="9">EGF-like domain-containing protein</fullName>
    </recommendedName>
</protein>
<feature type="region of interest" description="Disordered" evidence="3">
    <location>
        <begin position="1775"/>
        <end position="1803"/>
    </location>
</feature>
<dbReference type="SUPFAM" id="SSF56496">
    <property type="entry name" value="Fibrinogen C-terminal domain-like"/>
    <property type="match status" value="1"/>
</dbReference>
<dbReference type="CDD" id="cd00110">
    <property type="entry name" value="LamG"/>
    <property type="match status" value="6"/>
</dbReference>
<proteinExistence type="predicted"/>
<feature type="compositionally biased region" description="Low complexity" evidence="3">
    <location>
        <begin position="1950"/>
        <end position="1960"/>
    </location>
</feature>
<dbReference type="SMART" id="SM00181">
    <property type="entry name" value="EGF"/>
    <property type="match status" value="4"/>
</dbReference>
<gene>
    <name evidence="7" type="ORF">EGW08_007075</name>
</gene>
<keyword evidence="4" id="KW-0812">Transmembrane</keyword>
<comment type="caution">
    <text evidence="2">Lacks conserved residue(s) required for the propagation of feature annotation.</text>
</comment>
<feature type="domain" description="EGF-like" evidence="6">
    <location>
        <begin position="1394"/>
        <end position="1432"/>
    </location>
</feature>
<keyword evidence="4" id="KW-1133">Transmembrane helix</keyword>
<comment type="caution">
    <text evidence="7">The sequence shown here is derived from an EMBL/GenBank/DDBJ whole genome shotgun (WGS) entry which is preliminary data.</text>
</comment>
<dbReference type="PANTHER" id="PTHR15036:SF49">
    <property type="entry name" value="AXOTACTIN"/>
    <property type="match status" value="1"/>
</dbReference>
<dbReference type="PROSITE" id="PS50025">
    <property type="entry name" value="LAM_G_DOMAIN"/>
    <property type="match status" value="6"/>
</dbReference>
<evidence type="ECO:0000313" key="8">
    <source>
        <dbReference type="Proteomes" id="UP000271974"/>
    </source>
</evidence>
<feature type="domain" description="Laminin G" evidence="5">
    <location>
        <begin position="345"/>
        <end position="529"/>
    </location>
</feature>
<dbReference type="PANTHER" id="PTHR15036">
    <property type="entry name" value="PIKACHURIN-LIKE PROTEIN"/>
    <property type="match status" value="1"/>
</dbReference>
<evidence type="ECO:0000259" key="5">
    <source>
        <dbReference type="PROSITE" id="PS50025"/>
    </source>
</evidence>
<keyword evidence="8" id="KW-1185">Reference proteome</keyword>
<feature type="domain" description="EGF-like" evidence="6">
    <location>
        <begin position="1156"/>
        <end position="1193"/>
    </location>
</feature>
<dbReference type="Gene3D" id="2.60.120.1000">
    <property type="match status" value="1"/>
</dbReference>
<feature type="transmembrane region" description="Helical" evidence="4">
    <location>
        <begin position="1713"/>
        <end position="1737"/>
    </location>
</feature>
<feature type="domain" description="Laminin G" evidence="5">
    <location>
        <begin position="1200"/>
        <end position="1393"/>
    </location>
</feature>
<dbReference type="InterPro" id="IPR001791">
    <property type="entry name" value="Laminin_G"/>
</dbReference>
<dbReference type="Proteomes" id="UP000271974">
    <property type="component" value="Unassembled WGS sequence"/>
</dbReference>
<evidence type="ECO:0000256" key="3">
    <source>
        <dbReference type="SAM" id="MobiDB-lite"/>
    </source>
</evidence>
<organism evidence="7 8">
    <name type="scientific">Elysia chlorotica</name>
    <name type="common">Eastern emerald elysia</name>
    <name type="synonym">Sea slug</name>
    <dbReference type="NCBI Taxonomy" id="188477"/>
    <lineage>
        <taxon>Eukaryota</taxon>
        <taxon>Metazoa</taxon>
        <taxon>Spiralia</taxon>
        <taxon>Lophotrochozoa</taxon>
        <taxon>Mollusca</taxon>
        <taxon>Gastropoda</taxon>
        <taxon>Heterobranchia</taxon>
        <taxon>Euthyneura</taxon>
        <taxon>Panpulmonata</taxon>
        <taxon>Sacoglossa</taxon>
        <taxon>Placobranchoidea</taxon>
        <taxon>Plakobranchidae</taxon>
        <taxon>Elysia</taxon>
    </lineage>
</organism>
<dbReference type="SMART" id="SM00282">
    <property type="entry name" value="LamG"/>
    <property type="match status" value="6"/>
</dbReference>
<keyword evidence="4" id="KW-0472">Membrane</keyword>
<name>A0A433TUD4_ELYCH</name>
<evidence type="ECO:0008006" key="9">
    <source>
        <dbReference type="Google" id="ProtNLM"/>
    </source>
</evidence>
<dbReference type="Gene3D" id="2.10.25.10">
    <property type="entry name" value="Laminin"/>
    <property type="match status" value="3"/>
</dbReference>
<feature type="region of interest" description="Disordered" evidence="3">
    <location>
        <begin position="1949"/>
        <end position="2014"/>
    </location>
</feature>
<dbReference type="InterPro" id="IPR050372">
    <property type="entry name" value="Neurexin-related_CASP"/>
</dbReference>
<dbReference type="InterPro" id="IPR000742">
    <property type="entry name" value="EGF"/>
</dbReference>
<dbReference type="EMBL" id="RQTK01000179">
    <property type="protein sequence ID" value="RUS85171.1"/>
    <property type="molecule type" value="Genomic_DNA"/>
</dbReference>
<dbReference type="GO" id="GO:0016020">
    <property type="term" value="C:membrane"/>
    <property type="evidence" value="ECO:0007669"/>
    <property type="project" value="UniProtKB-SubCell"/>
</dbReference>
<evidence type="ECO:0000256" key="1">
    <source>
        <dbReference type="ARBA" id="ARBA00023157"/>
    </source>
</evidence>
<dbReference type="Pfam" id="PF02210">
    <property type="entry name" value="Laminin_G_2"/>
    <property type="match status" value="6"/>
</dbReference>
<dbReference type="InterPro" id="IPR036056">
    <property type="entry name" value="Fibrinogen-like_C"/>
</dbReference>
<keyword evidence="2" id="KW-0245">EGF-like domain</keyword>
<reference evidence="7 8" key="1">
    <citation type="submission" date="2019-01" db="EMBL/GenBank/DDBJ databases">
        <title>A draft genome assembly of the solar-powered sea slug Elysia chlorotica.</title>
        <authorList>
            <person name="Cai H."/>
            <person name="Li Q."/>
            <person name="Fang X."/>
            <person name="Li J."/>
            <person name="Curtis N.E."/>
            <person name="Altenburger A."/>
            <person name="Shibata T."/>
            <person name="Feng M."/>
            <person name="Maeda T."/>
            <person name="Schwartz J.A."/>
            <person name="Shigenobu S."/>
            <person name="Lundholm N."/>
            <person name="Nishiyama T."/>
            <person name="Yang H."/>
            <person name="Hasebe M."/>
            <person name="Li S."/>
            <person name="Pierce S.K."/>
            <person name="Wang J."/>
        </authorList>
    </citation>
    <scope>NUCLEOTIDE SEQUENCE [LARGE SCALE GENOMIC DNA]</scope>
    <source>
        <strain evidence="7">EC2010</strain>
        <tissue evidence="7">Whole organism of an adult</tissue>
    </source>
</reference>
<dbReference type="Pfam" id="PF00008">
    <property type="entry name" value="EGF"/>
    <property type="match status" value="1"/>
</dbReference>
<dbReference type="SUPFAM" id="SSF49899">
    <property type="entry name" value="Concanavalin A-like lectins/glucanases"/>
    <property type="match status" value="6"/>
</dbReference>
<dbReference type="InterPro" id="IPR013320">
    <property type="entry name" value="ConA-like_dom_sf"/>
</dbReference>